<dbReference type="InterPro" id="IPR011711">
    <property type="entry name" value="GntR_C"/>
</dbReference>
<dbReference type="InterPro" id="IPR008920">
    <property type="entry name" value="TF_FadR/GntR_C"/>
</dbReference>
<keyword evidence="1" id="KW-0805">Transcription regulation</keyword>
<organism evidence="5 6">
    <name type="scientific">Pseudooctadecabacter jejudonensis</name>
    <dbReference type="NCBI Taxonomy" id="1391910"/>
    <lineage>
        <taxon>Bacteria</taxon>
        <taxon>Pseudomonadati</taxon>
        <taxon>Pseudomonadota</taxon>
        <taxon>Alphaproteobacteria</taxon>
        <taxon>Rhodobacterales</taxon>
        <taxon>Paracoccaceae</taxon>
        <taxon>Pseudooctadecabacter</taxon>
    </lineage>
</organism>
<dbReference type="InterPro" id="IPR036388">
    <property type="entry name" value="WH-like_DNA-bd_sf"/>
</dbReference>
<keyword evidence="3" id="KW-0804">Transcription</keyword>
<dbReference type="EMBL" id="FWFT01000007">
    <property type="protein sequence ID" value="SLN63219.1"/>
    <property type="molecule type" value="Genomic_DNA"/>
</dbReference>
<keyword evidence="2" id="KW-0238">DNA-binding</keyword>
<dbReference type="AlphaFoldDB" id="A0A1Y5TG03"/>
<dbReference type="OrthoDB" id="9788098at2"/>
<evidence type="ECO:0000259" key="4">
    <source>
        <dbReference type="PROSITE" id="PS50949"/>
    </source>
</evidence>
<dbReference type="SUPFAM" id="SSF46785">
    <property type="entry name" value="Winged helix' DNA-binding domain"/>
    <property type="match status" value="1"/>
</dbReference>
<feature type="domain" description="HTH gntR-type" evidence="4">
    <location>
        <begin position="11"/>
        <end position="78"/>
    </location>
</feature>
<gene>
    <name evidence="5" type="primary">ydfH_6</name>
    <name evidence="5" type="ORF">PSJ8397_03355</name>
</gene>
<dbReference type="SMART" id="SM00895">
    <property type="entry name" value="FCD"/>
    <property type="match status" value="1"/>
</dbReference>
<dbReference type="PANTHER" id="PTHR43537:SF49">
    <property type="entry name" value="TRANSCRIPTIONAL REGULATORY PROTEIN"/>
    <property type="match status" value="1"/>
</dbReference>
<dbReference type="SUPFAM" id="SSF48008">
    <property type="entry name" value="GntR ligand-binding domain-like"/>
    <property type="match status" value="1"/>
</dbReference>
<dbReference type="InterPro" id="IPR000524">
    <property type="entry name" value="Tscrpt_reg_HTH_GntR"/>
</dbReference>
<dbReference type="GO" id="GO:0003677">
    <property type="term" value="F:DNA binding"/>
    <property type="evidence" value="ECO:0007669"/>
    <property type="project" value="UniProtKB-KW"/>
</dbReference>
<dbReference type="RefSeq" id="WP_085865746.1">
    <property type="nucleotide sequence ID" value="NZ_FWFT01000007.1"/>
</dbReference>
<dbReference type="Pfam" id="PF00392">
    <property type="entry name" value="GntR"/>
    <property type="match status" value="1"/>
</dbReference>
<dbReference type="CDD" id="cd07377">
    <property type="entry name" value="WHTH_GntR"/>
    <property type="match status" value="1"/>
</dbReference>
<evidence type="ECO:0000256" key="2">
    <source>
        <dbReference type="ARBA" id="ARBA00023125"/>
    </source>
</evidence>
<accession>A0A1Y5TG03</accession>
<dbReference type="PANTHER" id="PTHR43537">
    <property type="entry name" value="TRANSCRIPTIONAL REGULATOR, GNTR FAMILY"/>
    <property type="match status" value="1"/>
</dbReference>
<evidence type="ECO:0000256" key="1">
    <source>
        <dbReference type="ARBA" id="ARBA00023015"/>
    </source>
</evidence>
<reference evidence="5 6" key="1">
    <citation type="submission" date="2017-03" db="EMBL/GenBank/DDBJ databases">
        <authorList>
            <person name="Afonso C.L."/>
            <person name="Miller P.J."/>
            <person name="Scott M.A."/>
            <person name="Spackman E."/>
            <person name="Goraichik I."/>
            <person name="Dimitrov K.M."/>
            <person name="Suarez D.L."/>
            <person name="Swayne D.E."/>
        </authorList>
    </citation>
    <scope>NUCLEOTIDE SEQUENCE [LARGE SCALE GENOMIC DNA]</scope>
    <source>
        <strain evidence="5 6">CECT 8397</strain>
    </source>
</reference>
<dbReference type="Pfam" id="PF07729">
    <property type="entry name" value="FCD"/>
    <property type="match status" value="1"/>
</dbReference>
<dbReference type="Gene3D" id="1.20.120.530">
    <property type="entry name" value="GntR ligand-binding domain-like"/>
    <property type="match status" value="1"/>
</dbReference>
<dbReference type="InterPro" id="IPR036390">
    <property type="entry name" value="WH_DNA-bd_sf"/>
</dbReference>
<evidence type="ECO:0000256" key="3">
    <source>
        <dbReference type="ARBA" id="ARBA00023163"/>
    </source>
</evidence>
<evidence type="ECO:0000313" key="5">
    <source>
        <dbReference type="EMBL" id="SLN63219.1"/>
    </source>
</evidence>
<dbReference type="Proteomes" id="UP000193623">
    <property type="component" value="Unassembled WGS sequence"/>
</dbReference>
<dbReference type="Gene3D" id="1.10.10.10">
    <property type="entry name" value="Winged helix-like DNA-binding domain superfamily/Winged helix DNA-binding domain"/>
    <property type="match status" value="1"/>
</dbReference>
<dbReference type="SMART" id="SM00345">
    <property type="entry name" value="HTH_GNTR"/>
    <property type="match status" value="1"/>
</dbReference>
<protein>
    <submittedName>
        <fullName evidence="5">Putative HTH-type transcriptional regulator YdfH</fullName>
    </submittedName>
</protein>
<dbReference type="PROSITE" id="PS50949">
    <property type="entry name" value="HTH_GNTR"/>
    <property type="match status" value="1"/>
</dbReference>
<proteinExistence type="predicted"/>
<keyword evidence="6" id="KW-1185">Reference proteome</keyword>
<name>A0A1Y5TG03_9RHOB</name>
<dbReference type="GO" id="GO:0003700">
    <property type="term" value="F:DNA-binding transcription factor activity"/>
    <property type="evidence" value="ECO:0007669"/>
    <property type="project" value="InterPro"/>
</dbReference>
<sequence length="226" mass="25949">MPDRSTERDTRSTADVVFDQLYEEIASLHLLPGTKISEAEVARRFGVSRQPIRDAFRRLGDLNLLNIRPQRATVVRRFSMQEIENARFLRLAVELEVIEAACAIWDQTCTDMLRENIDAQKAALAQHDTATFHDLDYEFHLLICQASGKPLAFDTIQSCKRSVDRLCVLSMSHDEERDRVLADHLELLDALSAHDVPRARALLRHHVSRIDKVISEIHHAHSDYFQ</sequence>
<evidence type="ECO:0000313" key="6">
    <source>
        <dbReference type="Proteomes" id="UP000193623"/>
    </source>
</evidence>